<name>A0A4Y2C5V3_ARAVE</name>
<protein>
    <submittedName>
        <fullName evidence="1">Uncharacterized protein</fullName>
    </submittedName>
</protein>
<proteinExistence type="predicted"/>
<dbReference type="AlphaFoldDB" id="A0A4Y2C5V3"/>
<organism evidence="1 2">
    <name type="scientific">Araneus ventricosus</name>
    <name type="common">Orbweaver spider</name>
    <name type="synonym">Epeira ventricosa</name>
    <dbReference type="NCBI Taxonomy" id="182803"/>
    <lineage>
        <taxon>Eukaryota</taxon>
        <taxon>Metazoa</taxon>
        <taxon>Ecdysozoa</taxon>
        <taxon>Arthropoda</taxon>
        <taxon>Chelicerata</taxon>
        <taxon>Arachnida</taxon>
        <taxon>Araneae</taxon>
        <taxon>Araneomorphae</taxon>
        <taxon>Entelegynae</taxon>
        <taxon>Araneoidea</taxon>
        <taxon>Araneidae</taxon>
        <taxon>Araneus</taxon>
    </lineage>
</organism>
<accession>A0A4Y2C5V3</accession>
<sequence length="99" mass="10785">MSVVWGFSRGGGTVIIITSRFEAARELFLDGPRNFEPKSDDEDAISAGTFSPNFRARPAGGRLAPAYDLACSRPSARRILGGIGFRAWSPPIPKLRHCH</sequence>
<reference evidence="1 2" key="1">
    <citation type="journal article" date="2019" name="Sci. Rep.">
        <title>Orb-weaving spider Araneus ventricosus genome elucidates the spidroin gene catalogue.</title>
        <authorList>
            <person name="Kono N."/>
            <person name="Nakamura H."/>
            <person name="Ohtoshi R."/>
            <person name="Moran D.A.P."/>
            <person name="Shinohara A."/>
            <person name="Yoshida Y."/>
            <person name="Fujiwara M."/>
            <person name="Mori M."/>
            <person name="Tomita M."/>
            <person name="Arakawa K."/>
        </authorList>
    </citation>
    <scope>NUCLEOTIDE SEQUENCE [LARGE SCALE GENOMIC DNA]</scope>
</reference>
<dbReference type="EMBL" id="BGPR01000145">
    <property type="protein sequence ID" value="GBL99147.1"/>
    <property type="molecule type" value="Genomic_DNA"/>
</dbReference>
<evidence type="ECO:0000313" key="1">
    <source>
        <dbReference type="EMBL" id="GBL99147.1"/>
    </source>
</evidence>
<dbReference type="Proteomes" id="UP000499080">
    <property type="component" value="Unassembled WGS sequence"/>
</dbReference>
<evidence type="ECO:0000313" key="2">
    <source>
        <dbReference type="Proteomes" id="UP000499080"/>
    </source>
</evidence>
<gene>
    <name evidence="1" type="ORF">AVEN_64137_1</name>
</gene>
<comment type="caution">
    <text evidence="1">The sequence shown here is derived from an EMBL/GenBank/DDBJ whole genome shotgun (WGS) entry which is preliminary data.</text>
</comment>
<keyword evidence="2" id="KW-1185">Reference proteome</keyword>